<reference evidence="6 8" key="2">
    <citation type="submission" date="2019-03" db="EMBL/GenBank/DDBJ databases">
        <title>Genomic Encyclopedia of Archaeal and Bacterial Type Strains, Phase II (KMG-II): from individual species to whole genera.</title>
        <authorList>
            <person name="Goeker M."/>
        </authorList>
    </citation>
    <scope>NUCLEOTIDE SEQUENCE [LARGE SCALE GENOMIC DNA]</scope>
    <source>
        <strain evidence="6 8">DSM 15235</strain>
    </source>
</reference>
<dbReference type="AlphaFoldDB" id="A0A3N0VV70"/>
<gene>
    <name evidence="6" type="ORF">BCF50_3269</name>
    <name evidence="5" type="ORF">EGI05_12605</name>
</gene>
<keyword evidence="1" id="KW-0805">Transcription regulation</keyword>
<dbReference type="SUPFAM" id="SSF51215">
    <property type="entry name" value="Regulatory protein AraC"/>
    <property type="match status" value="1"/>
</dbReference>
<accession>A0A3N0VV70</accession>
<comment type="caution">
    <text evidence="5">The sequence shown here is derived from an EMBL/GenBank/DDBJ whole genome shotgun (WGS) entry which is preliminary data.</text>
</comment>
<sequence>MEIRNLHQPFELDLMEIEDYEPFSHKNTFFEMVFVLEGKGMQIINEHQLPYTRDKLFLIFPQDTHTFEIKATSKFFFIRFNESYLKNQSREWIQKLEFIFHNHNHLPGCILKTVADKPLVRALIEALIRERTNQYPQQMEVIKQLINTIITIAARNIMLLPVITDQFNPSGTIPLLNYIHQNIYEPKLLRTEIIAKHFGIAPTYIGEYFKTHTGQGLQEYIMSYKIKLIETRLRFTDMQINEIVHELGFTDASHLNRLFKKYKNISPTAFKKSITL</sequence>
<dbReference type="EMBL" id="SOQW01000004">
    <property type="protein sequence ID" value="TDX90702.1"/>
    <property type="molecule type" value="Genomic_DNA"/>
</dbReference>
<dbReference type="PANTHER" id="PTHR43280">
    <property type="entry name" value="ARAC-FAMILY TRANSCRIPTIONAL REGULATOR"/>
    <property type="match status" value="1"/>
</dbReference>
<evidence type="ECO:0000256" key="1">
    <source>
        <dbReference type="ARBA" id="ARBA00023015"/>
    </source>
</evidence>
<dbReference type="RefSeq" id="WP_123263411.1">
    <property type="nucleotide sequence ID" value="NZ_RJTX01000003.1"/>
</dbReference>
<dbReference type="GO" id="GO:0003700">
    <property type="term" value="F:DNA-binding transcription factor activity"/>
    <property type="evidence" value="ECO:0007669"/>
    <property type="project" value="InterPro"/>
</dbReference>
<dbReference type="OrthoDB" id="636258at2"/>
<dbReference type="InterPro" id="IPR037923">
    <property type="entry name" value="HTH-like"/>
</dbReference>
<dbReference type="InterPro" id="IPR018060">
    <property type="entry name" value="HTH_AraC"/>
</dbReference>
<evidence type="ECO:0000313" key="7">
    <source>
        <dbReference type="Proteomes" id="UP000269375"/>
    </source>
</evidence>
<proteinExistence type="predicted"/>
<organism evidence="5 7">
    <name type="scientific">Chryseobacterium daecheongense</name>
    <dbReference type="NCBI Taxonomy" id="192389"/>
    <lineage>
        <taxon>Bacteria</taxon>
        <taxon>Pseudomonadati</taxon>
        <taxon>Bacteroidota</taxon>
        <taxon>Flavobacteriia</taxon>
        <taxon>Flavobacteriales</taxon>
        <taxon>Weeksellaceae</taxon>
        <taxon>Chryseobacterium group</taxon>
        <taxon>Chryseobacterium</taxon>
    </lineage>
</organism>
<dbReference type="SUPFAM" id="SSF46689">
    <property type="entry name" value="Homeodomain-like"/>
    <property type="match status" value="1"/>
</dbReference>
<evidence type="ECO:0000256" key="2">
    <source>
        <dbReference type="ARBA" id="ARBA00023125"/>
    </source>
</evidence>
<keyword evidence="2" id="KW-0238">DNA-binding</keyword>
<evidence type="ECO:0000313" key="8">
    <source>
        <dbReference type="Proteomes" id="UP000295709"/>
    </source>
</evidence>
<evidence type="ECO:0000313" key="5">
    <source>
        <dbReference type="EMBL" id="ROH96697.1"/>
    </source>
</evidence>
<dbReference type="PANTHER" id="PTHR43280:SF28">
    <property type="entry name" value="HTH-TYPE TRANSCRIPTIONAL ACTIVATOR RHAS"/>
    <property type="match status" value="1"/>
</dbReference>
<name>A0A3N0VV70_9FLAO</name>
<evidence type="ECO:0000256" key="3">
    <source>
        <dbReference type="ARBA" id="ARBA00023163"/>
    </source>
</evidence>
<dbReference type="InterPro" id="IPR009057">
    <property type="entry name" value="Homeodomain-like_sf"/>
</dbReference>
<dbReference type="Proteomes" id="UP000295709">
    <property type="component" value="Unassembled WGS sequence"/>
</dbReference>
<feature type="domain" description="HTH araC/xylS-type" evidence="4">
    <location>
        <begin position="173"/>
        <end position="273"/>
    </location>
</feature>
<dbReference type="InterPro" id="IPR003313">
    <property type="entry name" value="AraC-bd"/>
</dbReference>
<evidence type="ECO:0000313" key="6">
    <source>
        <dbReference type="EMBL" id="TDX90702.1"/>
    </source>
</evidence>
<reference evidence="5 7" key="1">
    <citation type="submission" date="2018-11" db="EMBL/GenBank/DDBJ databases">
        <title>Proposal to divide the Flavobacteriaceae and reorganize its genera based on Amino Acid Identity values calculated from whole genome sequences.</title>
        <authorList>
            <person name="Nicholson A.C."/>
            <person name="Gulvik C.A."/>
            <person name="Whitney A.M."/>
            <person name="Humrighouse B.W."/>
            <person name="Bell M."/>
            <person name="Holmes B."/>
            <person name="Steigerwalt A."/>
            <person name="Villarma A."/>
            <person name="Sheth M."/>
            <person name="Batra D."/>
            <person name="Pryor J."/>
            <person name="Bernardet J.-F."/>
            <person name="Hugo C."/>
            <person name="Kampfer P."/>
            <person name="Newman J."/>
            <person name="Mcquiston J.R."/>
        </authorList>
    </citation>
    <scope>NUCLEOTIDE SEQUENCE [LARGE SCALE GENOMIC DNA]</scope>
    <source>
        <strain evidence="5 7">DSM 15235</strain>
    </source>
</reference>
<dbReference type="PROSITE" id="PS01124">
    <property type="entry name" value="HTH_ARAC_FAMILY_2"/>
    <property type="match status" value="1"/>
</dbReference>
<keyword evidence="8" id="KW-1185">Reference proteome</keyword>
<dbReference type="GO" id="GO:0043565">
    <property type="term" value="F:sequence-specific DNA binding"/>
    <property type="evidence" value="ECO:0007669"/>
    <property type="project" value="InterPro"/>
</dbReference>
<dbReference type="EMBL" id="RJTX01000003">
    <property type="protein sequence ID" value="ROH96697.1"/>
    <property type="molecule type" value="Genomic_DNA"/>
</dbReference>
<evidence type="ECO:0000259" key="4">
    <source>
        <dbReference type="PROSITE" id="PS01124"/>
    </source>
</evidence>
<protein>
    <submittedName>
        <fullName evidence="5">AraC family transcriptional regulator</fullName>
    </submittedName>
</protein>
<dbReference type="SMART" id="SM00342">
    <property type="entry name" value="HTH_ARAC"/>
    <property type="match status" value="1"/>
</dbReference>
<dbReference type="Pfam" id="PF12833">
    <property type="entry name" value="HTH_18"/>
    <property type="match status" value="1"/>
</dbReference>
<keyword evidence="3" id="KW-0804">Transcription</keyword>
<dbReference type="Pfam" id="PF02311">
    <property type="entry name" value="AraC_binding"/>
    <property type="match status" value="1"/>
</dbReference>
<dbReference type="Gene3D" id="1.10.10.60">
    <property type="entry name" value="Homeodomain-like"/>
    <property type="match status" value="2"/>
</dbReference>
<dbReference type="Proteomes" id="UP000269375">
    <property type="component" value="Unassembled WGS sequence"/>
</dbReference>